<evidence type="ECO:0000256" key="3">
    <source>
        <dbReference type="ARBA" id="ARBA00022989"/>
    </source>
</evidence>
<evidence type="ECO:0000256" key="4">
    <source>
        <dbReference type="ARBA" id="ARBA00023136"/>
    </source>
</evidence>
<dbReference type="InterPro" id="IPR007074">
    <property type="entry name" value="LicD/FKTN/FKRP_NTP_transf"/>
</dbReference>
<dbReference type="Pfam" id="PF04991">
    <property type="entry name" value="LicD"/>
    <property type="match status" value="2"/>
</dbReference>
<feature type="compositionally biased region" description="Basic and acidic residues" evidence="5">
    <location>
        <begin position="96"/>
        <end position="107"/>
    </location>
</feature>
<feature type="region of interest" description="Disordered" evidence="5">
    <location>
        <begin position="396"/>
        <end position="428"/>
    </location>
</feature>
<evidence type="ECO:0000256" key="1">
    <source>
        <dbReference type="ARBA" id="ARBA00004167"/>
    </source>
</evidence>
<proteinExistence type="predicted"/>
<keyword evidence="2" id="KW-0812">Transmembrane</keyword>
<evidence type="ECO:0000313" key="7">
    <source>
        <dbReference type="EMBL" id="RWA11548.1"/>
    </source>
</evidence>
<evidence type="ECO:0000256" key="2">
    <source>
        <dbReference type="ARBA" id="ARBA00022692"/>
    </source>
</evidence>
<keyword evidence="4" id="KW-0472">Membrane</keyword>
<dbReference type="GO" id="GO:0009100">
    <property type="term" value="P:glycoprotein metabolic process"/>
    <property type="evidence" value="ECO:0007669"/>
    <property type="project" value="UniProtKB-ARBA"/>
</dbReference>
<protein>
    <recommendedName>
        <fullName evidence="6">LicD/FKTN/FKRP nucleotidyltransferase domain-containing protein</fullName>
    </recommendedName>
</protein>
<feature type="compositionally biased region" description="Basic and acidic residues" evidence="5">
    <location>
        <begin position="117"/>
        <end position="156"/>
    </location>
</feature>
<dbReference type="GO" id="GO:0016020">
    <property type="term" value="C:membrane"/>
    <property type="evidence" value="ECO:0007669"/>
    <property type="project" value="UniProtKB-SubCell"/>
</dbReference>
<feature type="domain" description="LicD/FKTN/FKRP nucleotidyltransferase" evidence="6">
    <location>
        <begin position="194"/>
        <end position="322"/>
    </location>
</feature>
<evidence type="ECO:0000259" key="6">
    <source>
        <dbReference type="Pfam" id="PF04991"/>
    </source>
</evidence>
<gene>
    <name evidence="7" type="ORF">EKO27_g3541</name>
</gene>
<reference evidence="7 8" key="1">
    <citation type="submission" date="2018-12" db="EMBL/GenBank/DDBJ databases">
        <title>Draft genome sequence of Xylaria grammica IHI A82.</title>
        <authorList>
            <person name="Buettner E."/>
            <person name="Kellner H."/>
        </authorList>
    </citation>
    <scope>NUCLEOTIDE SEQUENCE [LARGE SCALE GENOMIC DNA]</scope>
    <source>
        <strain evidence="7 8">IHI A82</strain>
    </source>
</reference>
<dbReference type="AlphaFoldDB" id="A0A439DB09"/>
<accession>A0A439DB09</accession>
<keyword evidence="8" id="KW-1185">Reference proteome</keyword>
<dbReference type="Proteomes" id="UP000286045">
    <property type="component" value="Unassembled WGS sequence"/>
</dbReference>
<dbReference type="PANTHER" id="PTHR15407:SF28">
    <property type="entry name" value="RIBITOL-5-PHOSPHATE TRANSFERASE FKTN"/>
    <property type="match status" value="1"/>
</dbReference>
<comment type="subcellular location">
    <subcellularLocation>
        <location evidence="1">Membrane</location>
        <topology evidence="1">Single-pass membrane protein</topology>
    </subcellularLocation>
</comment>
<evidence type="ECO:0000313" key="8">
    <source>
        <dbReference type="Proteomes" id="UP000286045"/>
    </source>
</evidence>
<organism evidence="7 8">
    <name type="scientific">Xylaria grammica</name>
    <dbReference type="NCBI Taxonomy" id="363999"/>
    <lineage>
        <taxon>Eukaryota</taxon>
        <taxon>Fungi</taxon>
        <taxon>Dikarya</taxon>
        <taxon>Ascomycota</taxon>
        <taxon>Pezizomycotina</taxon>
        <taxon>Sordariomycetes</taxon>
        <taxon>Xylariomycetidae</taxon>
        <taxon>Xylariales</taxon>
        <taxon>Xylariaceae</taxon>
        <taxon>Xylaria</taxon>
    </lineage>
</organism>
<name>A0A439DB09_9PEZI</name>
<dbReference type="PANTHER" id="PTHR15407">
    <property type="entry name" value="FUKUTIN-RELATED"/>
    <property type="match status" value="1"/>
</dbReference>
<dbReference type="EMBL" id="RYZI01000076">
    <property type="protein sequence ID" value="RWA11548.1"/>
    <property type="molecule type" value="Genomic_DNA"/>
</dbReference>
<dbReference type="STRING" id="363999.A0A439DB09"/>
<feature type="domain" description="LicD/FKTN/FKRP nucleotidyltransferase" evidence="6">
    <location>
        <begin position="335"/>
        <end position="373"/>
    </location>
</feature>
<sequence>MSMEVSHKITSSPRAACFYALVTFDNRHLPAVISHTHTHTQASSGTMRTLHPFLLFTLAISAVPVIVTEIEIETAVETASSVPTAEPRVVVHVKPHSNEENPKDTPKKSTTSPSKGENSKEKSKDKPKDKSKEKSKDKPKEKKPKEQKYFHEPGWDAESGHYDKRYFQGKVPYEQHRPALRHLIRSYLTTFRDLGVETWLAHGSLLGWWWNGRIMPWDYDLDVQVSVATLAFLGERYNRSMHEYEYDLDDEDEEDVFTLDMSGSSANDTDWGRESTTVKKTYLLDVNPHYVAMTKGNGANVIDARWIDTSNGMFIDITGLRERDAERSPGVWSCKNNHRYRTGELWPLRRTEFEGAEAWIPYSFDKVLTDEYGPKSLVTEEWHGHRWTPELREWVKVPKKDPPPESKKEKDKEKDKAKEKEKHPSVNDKAVESVIVYEEVIVEV</sequence>
<comment type="caution">
    <text evidence="7">The sequence shown here is derived from an EMBL/GenBank/DDBJ whole genome shotgun (WGS) entry which is preliminary data.</text>
</comment>
<keyword evidence="3" id="KW-1133">Transmembrane helix</keyword>
<evidence type="ECO:0000256" key="5">
    <source>
        <dbReference type="SAM" id="MobiDB-lite"/>
    </source>
</evidence>
<feature type="region of interest" description="Disordered" evidence="5">
    <location>
        <begin position="92"/>
        <end position="156"/>
    </location>
</feature>
<dbReference type="InterPro" id="IPR009644">
    <property type="entry name" value="FKTN/MNN4/W02B3.4-1"/>
</dbReference>